<name>A0A9X1YDF7_9BURK</name>
<dbReference type="PRINTS" id="PR00118">
    <property type="entry name" value="BLACTAMASEA"/>
</dbReference>
<dbReference type="PANTHER" id="PTHR35333:SF3">
    <property type="entry name" value="BETA-LACTAMASE-TYPE TRANSPEPTIDASE FOLD CONTAINING PROTEIN"/>
    <property type="match status" value="1"/>
</dbReference>
<comment type="catalytic activity">
    <reaction evidence="1 6">
        <text>a beta-lactam + H2O = a substituted beta-amino acid</text>
        <dbReference type="Rhea" id="RHEA:20401"/>
        <dbReference type="ChEBI" id="CHEBI:15377"/>
        <dbReference type="ChEBI" id="CHEBI:35627"/>
        <dbReference type="ChEBI" id="CHEBI:140347"/>
        <dbReference type="EC" id="3.5.2.6"/>
    </reaction>
</comment>
<keyword evidence="4 6" id="KW-0378">Hydrolase</keyword>
<dbReference type="InterPro" id="IPR000871">
    <property type="entry name" value="Beta-lactam_class-A"/>
</dbReference>
<feature type="region of interest" description="Disordered" evidence="7">
    <location>
        <begin position="172"/>
        <end position="191"/>
    </location>
</feature>
<evidence type="ECO:0000313" key="10">
    <source>
        <dbReference type="Proteomes" id="UP001139353"/>
    </source>
</evidence>
<evidence type="ECO:0000256" key="6">
    <source>
        <dbReference type="RuleBase" id="RU361140"/>
    </source>
</evidence>
<dbReference type="InterPro" id="IPR012338">
    <property type="entry name" value="Beta-lactam/transpept-like"/>
</dbReference>
<dbReference type="EMBL" id="JAJLJH010000001">
    <property type="protein sequence ID" value="MCK9684134.1"/>
    <property type="molecule type" value="Genomic_DNA"/>
</dbReference>
<dbReference type="AlphaFoldDB" id="A0A9X1YDF7"/>
<dbReference type="Gene3D" id="3.40.710.10">
    <property type="entry name" value="DD-peptidase/beta-lactamase superfamily"/>
    <property type="match status" value="1"/>
</dbReference>
<accession>A0A9X1YDF7</accession>
<sequence>MDRRHFGRAALALAGAWPVARALGYDKPAHEKLGPEATRRWDEIEASVGGRLGVAVLDTATGELAGHRLDERFPMCSTFKFLAAALVLSRVDAGQERLDRRIVVTRADLLKYAPVASRHVGGAGMTVAELCDAAITVSDNTAANLLLASAGGPAGVTAFARRIGDATTRLDRNEPSLNTAIPGDPRDTSTPRATAQTLRKVLLGDALSEAGRAQLVRWMTANTTGGRRLRAGVPSDWRVADKTGTGDLGSTNDIGVLWPPRRAPLVVVSYLTDCKAPADDREAALAGVARSVTGGTAALRAS</sequence>
<keyword evidence="5 6" id="KW-0046">Antibiotic resistance</keyword>
<dbReference type="GO" id="GO:0046677">
    <property type="term" value="P:response to antibiotic"/>
    <property type="evidence" value="ECO:0007669"/>
    <property type="project" value="UniProtKB-UniRule"/>
</dbReference>
<protein>
    <recommendedName>
        <fullName evidence="3 6">Beta-lactamase</fullName>
        <ecNumber evidence="3 6">3.5.2.6</ecNumber>
    </recommendedName>
</protein>
<dbReference type="PANTHER" id="PTHR35333">
    <property type="entry name" value="BETA-LACTAMASE"/>
    <property type="match status" value="1"/>
</dbReference>
<evidence type="ECO:0000256" key="4">
    <source>
        <dbReference type="ARBA" id="ARBA00022801"/>
    </source>
</evidence>
<comment type="similarity">
    <text evidence="2 6">Belongs to the class-A beta-lactamase family.</text>
</comment>
<feature type="domain" description="Beta-lactamase class A catalytic" evidence="8">
    <location>
        <begin position="53"/>
        <end position="268"/>
    </location>
</feature>
<dbReference type="Proteomes" id="UP001139353">
    <property type="component" value="Unassembled WGS sequence"/>
</dbReference>
<dbReference type="GO" id="GO:0030655">
    <property type="term" value="P:beta-lactam antibiotic catabolic process"/>
    <property type="evidence" value="ECO:0007669"/>
    <property type="project" value="InterPro"/>
</dbReference>
<dbReference type="InterPro" id="IPR023650">
    <property type="entry name" value="Beta-lactam_class-A_AS"/>
</dbReference>
<dbReference type="SUPFAM" id="SSF56601">
    <property type="entry name" value="beta-lactamase/transpeptidase-like"/>
    <property type="match status" value="1"/>
</dbReference>
<dbReference type="RefSeq" id="WP_275680167.1">
    <property type="nucleotide sequence ID" value="NZ_JAJLJH010000001.1"/>
</dbReference>
<dbReference type="EC" id="3.5.2.6" evidence="3 6"/>
<comment type="caution">
    <text evidence="9">The sequence shown here is derived from an EMBL/GenBank/DDBJ whole genome shotgun (WGS) entry which is preliminary data.</text>
</comment>
<dbReference type="NCBIfam" id="NF033103">
    <property type="entry name" value="bla_class_A"/>
    <property type="match status" value="1"/>
</dbReference>
<evidence type="ECO:0000259" key="8">
    <source>
        <dbReference type="Pfam" id="PF13354"/>
    </source>
</evidence>
<dbReference type="Pfam" id="PF13354">
    <property type="entry name" value="Beta-lactamase2"/>
    <property type="match status" value="1"/>
</dbReference>
<evidence type="ECO:0000256" key="5">
    <source>
        <dbReference type="ARBA" id="ARBA00023251"/>
    </source>
</evidence>
<keyword evidence="10" id="KW-1185">Reference proteome</keyword>
<dbReference type="PROSITE" id="PS00146">
    <property type="entry name" value="BETA_LACTAMASE_A"/>
    <property type="match status" value="1"/>
</dbReference>
<dbReference type="GO" id="GO:0008800">
    <property type="term" value="F:beta-lactamase activity"/>
    <property type="evidence" value="ECO:0007669"/>
    <property type="project" value="UniProtKB-UniRule"/>
</dbReference>
<evidence type="ECO:0000256" key="1">
    <source>
        <dbReference type="ARBA" id="ARBA00001526"/>
    </source>
</evidence>
<evidence type="ECO:0000256" key="3">
    <source>
        <dbReference type="ARBA" id="ARBA00012865"/>
    </source>
</evidence>
<gene>
    <name evidence="9" type="primary">bla</name>
    <name evidence="9" type="ORF">LPC04_00250</name>
</gene>
<evidence type="ECO:0000313" key="9">
    <source>
        <dbReference type="EMBL" id="MCK9684134.1"/>
    </source>
</evidence>
<dbReference type="InterPro" id="IPR045155">
    <property type="entry name" value="Beta-lactam_cat"/>
</dbReference>
<organism evidence="9 10">
    <name type="scientific">Scleromatobacter humisilvae</name>
    <dbReference type="NCBI Taxonomy" id="2897159"/>
    <lineage>
        <taxon>Bacteria</taxon>
        <taxon>Pseudomonadati</taxon>
        <taxon>Pseudomonadota</taxon>
        <taxon>Betaproteobacteria</taxon>
        <taxon>Burkholderiales</taxon>
        <taxon>Sphaerotilaceae</taxon>
        <taxon>Scleromatobacter</taxon>
    </lineage>
</organism>
<proteinExistence type="inferred from homology"/>
<evidence type="ECO:0000256" key="7">
    <source>
        <dbReference type="SAM" id="MobiDB-lite"/>
    </source>
</evidence>
<reference evidence="9" key="1">
    <citation type="submission" date="2021-11" db="EMBL/GenBank/DDBJ databases">
        <title>BS-T2-15 a new species belonging to the Comamonadaceae family isolated from the soil of a French oak forest.</title>
        <authorList>
            <person name="Mieszkin S."/>
            <person name="Alain K."/>
        </authorList>
    </citation>
    <scope>NUCLEOTIDE SEQUENCE</scope>
    <source>
        <strain evidence="9">BS-T2-15</strain>
    </source>
</reference>
<evidence type="ECO:0000256" key="2">
    <source>
        <dbReference type="ARBA" id="ARBA00009009"/>
    </source>
</evidence>